<dbReference type="CDD" id="cd00143">
    <property type="entry name" value="PP2Cc"/>
    <property type="match status" value="1"/>
</dbReference>
<organism evidence="2 3">
    <name type="scientific">Exilibacterium tricleocarpae</name>
    <dbReference type="NCBI Taxonomy" id="2591008"/>
    <lineage>
        <taxon>Bacteria</taxon>
        <taxon>Pseudomonadati</taxon>
        <taxon>Pseudomonadota</taxon>
        <taxon>Gammaproteobacteria</taxon>
        <taxon>Cellvibrionales</taxon>
        <taxon>Cellvibrionaceae</taxon>
        <taxon>Exilibacterium</taxon>
    </lineage>
</organism>
<dbReference type="RefSeq" id="WP_142930196.1">
    <property type="nucleotide sequence ID" value="NZ_ML660119.1"/>
</dbReference>
<sequence length="267" mass="29479">MENIDPPPYRYHINIEGLTDIGSVRDENEDFFIYHKDDQLPFAYMIVADGMGGYSGGALASRTAAEVIDFELRSLLSPSFAGLTKDRQLQNIRAGIDTSISLANEAILSKKNTAPHLAHMGTTAVLAVIWQDQVFIANVGDSRAYLWRNRQLTRCSKDHSLVQELIDSGAISAAEARQHQHRNQLTRALGVQRAVAADIHQQTLGSSCLLLLCSDGLTEYLDDDTFARELSAGLPAREHCYRLVEYANQQGGKDNITLVIAEYSVSL</sequence>
<proteinExistence type="predicted"/>
<reference evidence="2 3" key="1">
    <citation type="submission" date="2019-06" db="EMBL/GenBank/DDBJ databases">
        <title>Whole genome sequence for Cellvibrionaceae sp. R142.</title>
        <authorList>
            <person name="Wang G."/>
        </authorList>
    </citation>
    <scope>NUCLEOTIDE SEQUENCE [LARGE SCALE GENOMIC DNA]</scope>
    <source>
        <strain evidence="2 3">R142</strain>
    </source>
</reference>
<keyword evidence="3" id="KW-1185">Reference proteome</keyword>
<dbReference type="GO" id="GO:0004722">
    <property type="term" value="F:protein serine/threonine phosphatase activity"/>
    <property type="evidence" value="ECO:0007669"/>
    <property type="project" value="InterPro"/>
</dbReference>
<dbReference type="OrthoDB" id="9801841at2"/>
<feature type="domain" description="PPM-type phosphatase" evidence="1">
    <location>
        <begin position="15"/>
        <end position="263"/>
    </location>
</feature>
<dbReference type="SMART" id="SM00331">
    <property type="entry name" value="PP2C_SIG"/>
    <property type="match status" value="1"/>
</dbReference>
<comment type="caution">
    <text evidence="2">The sequence shown here is derived from an EMBL/GenBank/DDBJ whole genome shotgun (WGS) entry which is preliminary data.</text>
</comment>
<evidence type="ECO:0000313" key="2">
    <source>
        <dbReference type="EMBL" id="TQV66151.1"/>
    </source>
</evidence>
<dbReference type="EMBL" id="VHSG01000044">
    <property type="protein sequence ID" value="TQV66151.1"/>
    <property type="molecule type" value="Genomic_DNA"/>
</dbReference>
<dbReference type="SMART" id="SM00332">
    <property type="entry name" value="PP2Cc"/>
    <property type="match status" value="1"/>
</dbReference>
<dbReference type="AlphaFoldDB" id="A0A545SMG8"/>
<dbReference type="SUPFAM" id="SSF81606">
    <property type="entry name" value="PP2C-like"/>
    <property type="match status" value="1"/>
</dbReference>
<dbReference type="InterPro" id="IPR036457">
    <property type="entry name" value="PPM-type-like_dom_sf"/>
</dbReference>
<dbReference type="Gene3D" id="3.60.40.10">
    <property type="entry name" value="PPM-type phosphatase domain"/>
    <property type="match status" value="1"/>
</dbReference>
<name>A0A545SMG8_9GAMM</name>
<protein>
    <submittedName>
        <fullName evidence="2">Stp1/IreP family PP2C-type Ser/Thr phosphatase</fullName>
    </submittedName>
</protein>
<dbReference type="PROSITE" id="PS51746">
    <property type="entry name" value="PPM_2"/>
    <property type="match status" value="1"/>
</dbReference>
<evidence type="ECO:0000259" key="1">
    <source>
        <dbReference type="PROSITE" id="PS51746"/>
    </source>
</evidence>
<accession>A0A545SMG8</accession>
<dbReference type="InterPro" id="IPR015655">
    <property type="entry name" value="PP2C"/>
</dbReference>
<dbReference type="Proteomes" id="UP000319732">
    <property type="component" value="Unassembled WGS sequence"/>
</dbReference>
<gene>
    <name evidence="2" type="ORF">FKG94_27660</name>
</gene>
<dbReference type="Pfam" id="PF00481">
    <property type="entry name" value="PP2C"/>
    <property type="match status" value="1"/>
</dbReference>
<dbReference type="NCBIfam" id="NF033484">
    <property type="entry name" value="Stp1_PP2C_phos"/>
    <property type="match status" value="1"/>
</dbReference>
<dbReference type="PANTHER" id="PTHR13832">
    <property type="entry name" value="PROTEIN PHOSPHATASE 2C"/>
    <property type="match status" value="1"/>
</dbReference>
<evidence type="ECO:0000313" key="3">
    <source>
        <dbReference type="Proteomes" id="UP000319732"/>
    </source>
</evidence>
<dbReference type="InterPro" id="IPR001932">
    <property type="entry name" value="PPM-type_phosphatase-like_dom"/>
</dbReference>
<dbReference type="PANTHER" id="PTHR13832:SF827">
    <property type="entry name" value="PROTEIN PHOSPHATASE 1L"/>
    <property type="match status" value="1"/>
</dbReference>